<dbReference type="SMART" id="SM00389">
    <property type="entry name" value="HOX"/>
    <property type="match status" value="1"/>
</dbReference>
<evidence type="ECO:0000256" key="8">
    <source>
        <dbReference type="PROSITE-ProRule" id="PRU00108"/>
    </source>
</evidence>
<keyword evidence="12" id="KW-1185">Reference proteome</keyword>
<dbReference type="Gene3D" id="1.10.10.60">
    <property type="entry name" value="Homeodomain-like"/>
    <property type="match status" value="2"/>
</dbReference>
<dbReference type="GO" id="GO:0006355">
    <property type="term" value="P:regulation of DNA-templated transcription"/>
    <property type="evidence" value="ECO:0007669"/>
    <property type="project" value="InterPro"/>
</dbReference>
<evidence type="ECO:0000256" key="2">
    <source>
        <dbReference type="ARBA" id="ARBA00006454"/>
    </source>
</evidence>
<dbReference type="InterPro" id="IPR006563">
    <property type="entry name" value="POX_dom"/>
</dbReference>
<dbReference type="Pfam" id="PF05920">
    <property type="entry name" value="Homeobox_KN"/>
    <property type="match status" value="2"/>
</dbReference>
<dbReference type="InterPro" id="IPR001356">
    <property type="entry name" value="HD"/>
</dbReference>
<sequence length="780" mass="84141">MDGMNTAGYFTAGNVLGGMMGGDVTPFHPSMLLEHGYGGAAVTVSELGTQFAATTTANAMLASFVTARPQQQEEDMDYSFDDDDSYSAASLQQCHGQDAGVRGMAMWSPSSSRTPVYGGWSGASDAAGGFHFPLAAWGGVPSARAKSELSLTLCSKSSVDNAADQCSSVTELPQPRSFAVLVARSRYAAAAQAVLNDFVGGLLDGVASDSGSGGNPSSWSVDASSSAVSSNRLMMASPEDGGDARSGLIKMLQMLDHKYNQCLDEIHSTTAKFNGLIQHDGGGNASICAQFAHRAVADMYRGLRRRIAGEIMAAEARSRPTCWGESSSSATAAGSGGVGPSWESVLIQKHWAMQRARRGERHCWRPHGGLPYRSVAVLKAWMFEHFLKPYPDDHEKNVLAARSGLTRNQCIEAMAIVFGWLHFDLSRIQSDRLFVVRFSRGVESKDCLHAAEGLRSEGLSRLHARETMLTIAPAKSELSLTLCSKSSADNAADQCSSVTELPQPRSFAVVVARSRYAAAAQAVLNDFVGGLLDGVAADSGSGGRQSSWSVDASSSAVSSNRLMMASPEDGGDARSSLIKMLQMLDHKYNQCLDEIQSTTARFNGLIQQGGGNGSICAQFAHRAVAEMYHGLRRRIAGEIMAAEARSRPTCWGESSSGVGPSWESVLIQKHWAMQRARRGDRHCWRPHGGLPQRSVAVLKAWMFEHFLKPYPDDHEKNMLAARSGLSRNQVSNWFINARVRIWKPMIEEMYRDLKRGAAGGHAGMEMETQQQLEQSNMLSA</sequence>
<evidence type="ECO:0000256" key="3">
    <source>
        <dbReference type="ARBA" id="ARBA00023015"/>
    </source>
</evidence>
<comment type="similarity">
    <text evidence="2">Belongs to the TALE/BELL homeobox family.</text>
</comment>
<keyword evidence="5 8" id="KW-0371">Homeobox</keyword>
<dbReference type="InterPro" id="IPR050224">
    <property type="entry name" value="TALE_homeobox"/>
</dbReference>
<dbReference type="GO" id="GO:0005634">
    <property type="term" value="C:nucleus"/>
    <property type="evidence" value="ECO:0007669"/>
    <property type="project" value="UniProtKB-SubCell"/>
</dbReference>
<evidence type="ECO:0000313" key="11">
    <source>
        <dbReference type="EMBL" id="GJN19380.1"/>
    </source>
</evidence>
<keyword evidence="6" id="KW-0804">Transcription</keyword>
<evidence type="ECO:0000256" key="1">
    <source>
        <dbReference type="ARBA" id="ARBA00004123"/>
    </source>
</evidence>
<dbReference type="InterPro" id="IPR008422">
    <property type="entry name" value="KN_HD"/>
</dbReference>
<dbReference type="Proteomes" id="UP001054889">
    <property type="component" value="Unassembled WGS sequence"/>
</dbReference>
<keyword evidence="7 8" id="KW-0539">Nucleus</keyword>
<organism evidence="11 12">
    <name type="scientific">Eleusine coracana subsp. coracana</name>
    <dbReference type="NCBI Taxonomy" id="191504"/>
    <lineage>
        <taxon>Eukaryota</taxon>
        <taxon>Viridiplantae</taxon>
        <taxon>Streptophyta</taxon>
        <taxon>Embryophyta</taxon>
        <taxon>Tracheophyta</taxon>
        <taxon>Spermatophyta</taxon>
        <taxon>Magnoliopsida</taxon>
        <taxon>Liliopsida</taxon>
        <taxon>Poales</taxon>
        <taxon>Poaceae</taxon>
        <taxon>PACMAD clade</taxon>
        <taxon>Chloridoideae</taxon>
        <taxon>Cynodonteae</taxon>
        <taxon>Eleusininae</taxon>
        <taxon>Eleusine</taxon>
    </lineage>
</organism>
<feature type="DNA-binding region" description="Homeobox" evidence="8">
    <location>
        <begin position="705"/>
        <end position="745"/>
    </location>
</feature>
<dbReference type="InterPro" id="IPR009057">
    <property type="entry name" value="Homeodomain-like_sf"/>
</dbReference>
<dbReference type="SUPFAM" id="SSF46689">
    <property type="entry name" value="Homeodomain-like"/>
    <property type="match status" value="1"/>
</dbReference>
<evidence type="ECO:0000313" key="12">
    <source>
        <dbReference type="Proteomes" id="UP001054889"/>
    </source>
</evidence>
<dbReference type="PANTHER" id="PTHR11850">
    <property type="entry name" value="HOMEOBOX PROTEIN TRANSCRIPTION FACTORS"/>
    <property type="match status" value="1"/>
</dbReference>
<evidence type="ECO:0000256" key="4">
    <source>
        <dbReference type="ARBA" id="ARBA00023125"/>
    </source>
</evidence>
<gene>
    <name evidence="11" type="primary">gb06653</name>
    <name evidence="11" type="ORF">PR202_gb06653</name>
</gene>
<dbReference type="GO" id="GO:0003677">
    <property type="term" value="F:DNA binding"/>
    <property type="evidence" value="ECO:0007669"/>
    <property type="project" value="UniProtKB-UniRule"/>
</dbReference>
<dbReference type="AlphaFoldDB" id="A0AAV5EA62"/>
<reference evidence="11" key="1">
    <citation type="journal article" date="2018" name="DNA Res.">
        <title>Multiple hybrid de novo genome assembly of finger millet, an orphan allotetraploid crop.</title>
        <authorList>
            <person name="Hatakeyama M."/>
            <person name="Aluri S."/>
            <person name="Balachadran M.T."/>
            <person name="Sivarajan S.R."/>
            <person name="Patrignani A."/>
            <person name="Gruter S."/>
            <person name="Poveda L."/>
            <person name="Shimizu-Inatsugi R."/>
            <person name="Baeten J."/>
            <person name="Francoijs K.J."/>
            <person name="Nataraja K.N."/>
            <person name="Reddy Y.A.N."/>
            <person name="Phadnis S."/>
            <person name="Ravikumar R.L."/>
            <person name="Schlapbach R."/>
            <person name="Sreeman S.M."/>
            <person name="Shimizu K.K."/>
        </authorList>
    </citation>
    <scope>NUCLEOTIDE SEQUENCE</scope>
</reference>
<comment type="caution">
    <text evidence="11">The sequence shown here is derived from an EMBL/GenBank/DDBJ whole genome shotgun (WGS) entry which is preliminary data.</text>
</comment>
<keyword evidence="4 8" id="KW-0238">DNA-binding</keyword>
<evidence type="ECO:0000256" key="9">
    <source>
        <dbReference type="SAM" id="MobiDB-lite"/>
    </source>
</evidence>
<reference evidence="11" key="2">
    <citation type="submission" date="2021-12" db="EMBL/GenBank/DDBJ databases">
        <title>Resequencing data analysis of finger millet.</title>
        <authorList>
            <person name="Hatakeyama M."/>
            <person name="Aluri S."/>
            <person name="Balachadran M.T."/>
            <person name="Sivarajan S.R."/>
            <person name="Poveda L."/>
            <person name="Shimizu-Inatsugi R."/>
            <person name="Schlapbach R."/>
            <person name="Sreeman S.M."/>
            <person name="Shimizu K.K."/>
        </authorList>
    </citation>
    <scope>NUCLEOTIDE SEQUENCE</scope>
</reference>
<keyword evidence="3" id="KW-0805">Transcription regulation</keyword>
<dbReference type="SMART" id="SM00574">
    <property type="entry name" value="POX"/>
    <property type="match status" value="1"/>
</dbReference>
<dbReference type="Pfam" id="PF07526">
    <property type="entry name" value="POX"/>
    <property type="match status" value="2"/>
</dbReference>
<dbReference type="PROSITE" id="PS50071">
    <property type="entry name" value="HOMEOBOX_2"/>
    <property type="match status" value="1"/>
</dbReference>
<dbReference type="EMBL" id="BQKI01000074">
    <property type="protein sequence ID" value="GJN19380.1"/>
    <property type="molecule type" value="Genomic_DNA"/>
</dbReference>
<feature type="domain" description="Homeobox" evidence="10">
    <location>
        <begin position="703"/>
        <end position="744"/>
    </location>
</feature>
<evidence type="ECO:0000256" key="5">
    <source>
        <dbReference type="ARBA" id="ARBA00023155"/>
    </source>
</evidence>
<protein>
    <recommendedName>
        <fullName evidence="10">Homeobox domain-containing protein</fullName>
    </recommendedName>
</protein>
<evidence type="ECO:0000256" key="6">
    <source>
        <dbReference type="ARBA" id="ARBA00023163"/>
    </source>
</evidence>
<name>A0AAV5EA62_ELECO</name>
<proteinExistence type="inferred from homology"/>
<dbReference type="CDD" id="cd00086">
    <property type="entry name" value="homeodomain"/>
    <property type="match status" value="1"/>
</dbReference>
<feature type="compositionally biased region" description="Polar residues" evidence="9">
    <location>
        <begin position="767"/>
        <end position="780"/>
    </location>
</feature>
<evidence type="ECO:0000259" key="10">
    <source>
        <dbReference type="PROSITE" id="PS50071"/>
    </source>
</evidence>
<feature type="region of interest" description="Disordered" evidence="9">
    <location>
        <begin position="761"/>
        <end position="780"/>
    </location>
</feature>
<comment type="subcellular location">
    <subcellularLocation>
        <location evidence="1 8">Nucleus</location>
    </subcellularLocation>
</comment>
<accession>A0AAV5EA62</accession>
<evidence type="ECO:0000256" key="7">
    <source>
        <dbReference type="ARBA" id="ARBA00023242"/>
    </source>
</evidence>